<keyword evidence="5 7" id="KW-1133">Transmembrane helix</keyword>
<evidence type="ECO:0000256" key="7">
    <source>
        <dbReference type="PIRNR" id="PIRNR031032"/>
    </source>
</evidence>
<evidence type="ECO:0000259" key="8">
    <source>
        <dbReference type="PROSITE" id="PS51751"/>
    </source>
</evidence>
<feature type="transmembrane region" description="Helical" evidence="7">
    <location>
        <begin position="12"/>
        <end position="35"/>
    </location>
</feature>
<dbReference type="InterPro" id="IPR051987">
    <property type="entry name" value="Sigma-2_receptor-like"/>
</dbReference>
<evidence type="ECO:0000256" key="1">
    <source>
        <dbReference type="ARBA" id="ARBA00004477"/>
    </source>
</evidence>
<comment type="similarity">
    <text evidence="2">Belongs to the TMEM97/sigma-2 receptor family.</text>
</comment>
<evidence type="ECO:0000313" key="9">
    <source>
        <dbReference type="EMBL" id="CAH2355388.1"/>
    </source>
</evidence>
<dbReference type="InterPro" id="IPR016964">
    <property type="entry name" value="Sigma2_recept"/>
</dbReference>
<dbReference type="Proteomes" id="UP000837801">
    <property type="component" value="Unassembled WGS sequence"/>
</dbReference>
<evidence type="ECO:0000256" key="2">
    <source>
        <dbReference type="ARBA" id="ARBA00009096"/>
    </source>
</evidence>
<feature type="domain" description="EXPERA" evidence="8">
    <location>
        <begin position="7"/>
        <end position="146"/>
    </location>
</feature>
<dbReference type="PROSITE" id="PS51751">
    <property type="entry name" value="EXPERA"/>
    <property type="match status" value="1"/>
</dbReference>
<comment type="subcellular location">
    <subcellularLocation>
        <location evidence="1">Endoplasmic reticulum membrane</location>
        <topology evidence="1">Multi-pass membrane protein</topology>
    </subcellularLocation>
</comment>
<dbReference type="PANTHER" id="PTHR31204">
    <property type="entry name" value="SIGMA INTRACELLULAR RECEPTOR 2"/>
    <property type="match status" value="1"/>
</dbReference>
<feature type="transmembrane region" description="Helical" evidence="7">
    <location>
        <begin position="95"/>
        <end position="116"/>
    </location>
</feature>
<protein>
    <recommendedName>
        <fullName evidence="7">Efficient mitochondria targeting-associated protein 19</fullName>
    </recommendedName>
</protein>
<dbReference type="PANTHER" id="PTHR31204:SF1">
    <property type="entry name" value="SIGMA INTRACELLULAR RECEPTOR 2"/>
    <property type="match status" value="1"/>
</dbReference>
<feature type="transmembrane region" description="Helical" evidence="7">
    <location>
        <begin position="128"/>
        <end position="147"/>
    </location>
</feature>
<reference evidence="9" key="1">
    <citation type="submission" date="2022-03" db="EMBL/GenBank/DDBJ databases">
        <authorList>
            <person name="Legras J.-L."/>
            <person name="Devillers H."/>
            <person name="Grondin C."/>
        </authorList>
    </citation>
    <scope>NUCLEOTIDE SEQUENCE</scope>
    <source>
        <strain evidence="9">CLIB 1423</strain>
    </source>
</reference>
<evidence type="ECO:0000256" key="3">
    <source>
        <dbReference type="ARBA" id="ARBA00022692"/>
    </source>
</evidence>
<dbReference type="OrthoDB" id="433124at2759"/>
<evidence type="ECO:0000256" key="6">
    <source>
        <dbReference type="ARBA" id="ARBA00023136"/>
    </source>
</evidence>
<evidence type="ECO:0000256" key="5">
    <source>
        <dbReference type="ARBA" id="ARBA00022989"/>
    </source>
</evidence>
<comment type="caution">
    <text evidence="9">The sequence shown here is derived from an EMBL/GenBank/DDBJ whole genome shotgun (WGS) entry which is preliminary data.</text>
</comment>
<keyword evidence="4 7" id="KW-0256">Endoplasmic reticulum</keyword>
<dbReference type="PIRSF" id="PIRSF031032">
    <property type="entry name" value="TMP_97_prd"/>
    <property type="match status" value="1"/>
</dbReference>
<dbReference type="AlphaFoldDB" id="A0A9P0QUS3"/>
<organism evidence="9 10">
    <name type="scientific">[Candida] railenensis</name>
    <dbReference type="NCBI Taxonomy" id="45579"/>
    <lineage>
        <taxon>Eukaryota</taxon>
        <taxon>Fungi</taxon>
        <taxon>Dikarya</taxon>
        <taxon>Ascomycota</taxon>
        <taxon>Saccharomycotina</taxon>
        <taxon>Pichiomycetes</taxon>
        <taxon>Debaryomycetaceae</taxon>
        <taxon>Kurtzmaniella</taxon>
    </lineage>
</organism>
<keyword evidence="3 7" id="KW-0812">Transmembrane</keyword>
<proteinExistence type="inferred from homology"/>
<evidence type="ECO:0000256" key="4">
    <source>
        <dbReference type="ARBA" id="ARBA00022824"/>
    </source>
</evidence>
<gene>
    <name evidence="9" type="ORF">CLIB1423_25S01156</name>
</gene>
<name>A0A9P0QUS3_9ASCO</name>
<accession>A0A9P0QUS3</accession>
<dbReference type="Pfam" id="PF05241">
    <property type="entry name" value="EBP"/>
    <property type="match status" value="1"/>
</dbReference>
<keyword evidence="10" id="KW-1185">Reference proteome</keyword>
<dbReference type="InterPro" id="IPR033118">
    <property type="entry name" value="EXPERA"/>
</dbReference>
<keyword evidence="6 7" id="KW-0472">Membrane</keyword>
<sequence>MSISRKLDWFYFWYFVVHIPVTLLIDSCLIVPATWQFNIQKTLVSFHIATNKDFLLDTLPLWLKVFGFIELTFQLPLFFFAAIKLYHNSSSVYPWLVVYGFNASFTTLVCLVHVLVEGNSHGLQDAEVYGLFGLYVPYFIIPLVMLIDSMKRVMPAATKVKQKVL</sequence>
<dbReference type="GO" id="GO:0005789">
    <property type="term" value="C:endoplasmic reticulum membrane"/>
    <property type="evidence" value="ECO:0007669"/>
    <property type="project" value="UniProtKB-SubCell"/>
</dbReference>
<evidence type="ECO:0000313" key="10">
    <source>
        <dbReference type="Proteomes" id="UP000837801"/>
    </source>
</evidence>
<feature type="transmembrane region" description="Helical" evidence="7">
    <location>
        <begin position="61"/>
        <end position="83"/>
    </location>
</feature>
<dbReference type="EMBL" id="CAKXYY010000025">
    <property type="protein sequence ID" value="CAH2355388.1"/>
    <property type="molecule type" value="Genomic_DNA"/>
</dbReference>